<proteinExistence type="predicted"/>
<comment type="caution">
    <text evidence="1">The sequence shown here is derived from an EMBL/GenBank/DDBJ whole genome shotgun (WGS) entry which is preliminary data.</text>
</comment>
<accession>A0AA38NXA7</accession>
<dbReference type="AlphaFoldDB" id="A0AA38NXA7"/>
<name>A0AA38NXA7_9AGAR</name>
<keyword evidence="2" id="KW-1185">Reference proteome</keyword>
<sequence length="341" mass="40302">MARPIIVDLKVGQLLDRILQLIVRWGNVKDGLPVGKVELDEYKVLEYMRVMDWRELGNDEGEGMYPEGWREEKALEELELGETRDFIYVPTRFFTKTESWFAGPYASDWSLEVVKPSPIDELEWNKPFSPCVPGRFRLLKCVFLENRENEEKTPSGRANQAFSTSPYDGTARKDFTARFLYEEDDYASLGGEIQPVVIYHVVHRRDVEFDLETMERWIGEYERFQMKTKLKKRGGPYKFSWNNNVIRSKVVRRFYKEKEGEGWVVKERGTGRYVRGRRDAVEEAAFEMWMGREEVVHPAWRGTLDDFERILSGVIDNEWVVDYGERIRQAYQFWPSLVREA</sequence>
<reference evidence="1" key="1">
    <citation type="submission" date="2022-08" db="EMBL/GenBank/DDBJ databases">
        <authorList>
            <consortium name="DOE Joint Genome Institute"/>
            <person name="Min B."/>
            <person name="Riley R."/>
            <person name="Sierra-Patev S."/>
            <person name="Naranjo-Ortiz M."/>
            <person name="Looney B."/>
            <person name="Konkel Z."/>
            <person name="Slot J.C."/>
            <person name="Sakamoto Y."/>
            <person name="Steenwyk J.L."/>
            <person name="Rokas A."/>
            <person name="Carro J."/>
            <person name="Camarero S."/>
            <person name="Ferreira P."/>
            <person name="Molpeceres G."/>
            <person name="Ruiz-Duenas F.J."/>
            <person name="Serrano A."/>
            <person name="Henrissat B."/>
            <person name="Drula E."/>
            <person name="Hughes K.W."/>
            <person name="Mata J.L."/>
            <person name="Ishikawa N.K."/>
            <person name="Vargas-Isla R."/>
            <person name="Ushijima S."/>
            <person name="Smith C.A."/>
            <person name="Ahrendt S."/>
            <person name="Andreopoulos W."/>
            <person name="He G."/>
            <person name="Labutti K."/>
            <person name="Lipzen A."/>
            <person name="Ng V."/>
            <person name="Sandor L."/>
            <person name="Barry K."/>
            <person name="Martinez A.T."/>
            <person name="Xiao Y."/>
            <person name="Gibbons J.G."/>
            <person name="Terashima K."/>
            <person name="Hibbett D.S."/>
            <person name="Grigoriev I.V."/>
        </authorList>
    </citation>
    <scope>NUCLEOTIDE SEQUENCE</scope>
    <source>
        <strain evidence="1">TFB9207</strain>
    </source>
</reference>
<evidence type="ECO:0000313" key="2">
    <source>
        <dbReference type="Proteomes" id="UP001163846"/>
    </source>
</evidence>
<protein>
    <submittedName>
        <fullName evidence="1">Uncharacterized protein</fullName>
    </submittedName>
</protein>
<gene>
    <name evidence="1" type="ORF">F5878DRAFT_666650</name>
</gene>
<evidence type="ECO:0000313" key="1">
    <source>
        <dbReference type="EMBL" id="KAJ3832354.1"/>
    </source>
</evidence>
<dbReference type="EMBL" id="MU806988">
    <property type="protein sequence ID" value="KAJ3832354.1"/>
    <property type="molecule type" value="Genomic_DNA"/>
</dbReference>
<dbReference type="Proteomes" id="UP001163846">
    <property type="component" value="Unassembled WGS sequence"/>
</dbReference>
<organism evidence="1 2">
    <name type="scientific">Lentinula raphanica</name>
    <dbReference type="NCBI Taxonomy" id="153919"/>
    <lineage>
        <taxon>Eukaryota</taxon>
        <taxon>Fungi</taxon>
        <taxon>Dikarya</taxon>
        <taxon>Basidiomycota</taxon>
        <taxon>Agaricomycotina</taxon>
        <taxon>Agaricomycetes</taxon>
        <taxon>Agaricomycetidae</taxon>
        <taxon>Agaricales</taxon>
        <taxon>Marasmiineae</taxon>
        <taxon>Omphalotaceae</taxon>
        <taxon>Lentinula</taxon>
    </lineage>
</organism>